<name>A0A7S7NPI5_PALFE</name>
<dbReference type="Pfam" id="PF07394">
    <property type="entry name" value="DUF1501"/>
    <property type="match status" value="1"/>
</dbReference>
<organism evidence="1 2">
    <name type="scientific">Paludibaculum fermentans</name>
    <dbReference type="NCBI Taxonomy" id="1473598"/>
    <lineage>
        <taxon>Bacteria</taxon>
        <taxon>Pseudomonadati</taxon>
        <taxon>Acidobacteriota</taxon>
        <taxon>Terriglobia</taxon>
        <taxon>Bryobacterales</taxon>
        <taxon>Bryobacteraceae</taxon>
        <taxon>Paludibaculum</taxon>
    </lineage>
</organism>
<gene>
    <name evidence="1" type="ORF">IRI77_32340</name>
</gene>
<dbReference type="PANTHER" id="PTHR43737:SF1">
    <property type="entry name" value="DUF1501 DOMAIN-CONTAINING PROTEIN"/>
    <property type="match status" value="1"/>
</dbReference>
<sequence length="481" mass="52782">MSSSTSPDPRGHIPVARTRRNVLLDAAHGFGAIALQSLLAREGKAAPRINPLAAKPPHFPAKAKSVIFLFMVGAPSQIDTFDPKPGLKKYDGQRLPESYGKIQSQFTDGSTPLLSSPWAFQQHGQSGAWVSTLMPNLARCVDDLCFVRSFHTDSVVHAPAMYHVHSGRILMGYPSLGAWVTYGLGTESDNLPAYVVLPQPEGTPEGGTPCWGAGFLPAVHQGTVLRPGATPILNLQPPPGVTQQRQRATLDLLQKMNDLDTDPTDSEMGARIASYELAFRMQRYAPEAVDLSKEPEHVRKLYGLDQKRTADFGSRCLLARRMVERGVRFVQLYSGGGPVSTQWDAHKDLVENHEKMCGMTDQPIAALLTDLKQRGLLDSTLVIWGSEFGRLPMTQSGNGRDHNPHGFTMWFAGGGVKAGRTIGSTDEFGLRAQDDPYSMRDFHATILHLLGLDQNQLWYLHNGRQEKLTDFGGNVIQRVVA</sequence>
<keyword evidence="2" id="KW-1185">Reference proteome</keyword>
<accession>A0A7S7NPI5</accession>
<dbReference type="RefSeq" id="WP_194449070.1">
    <property type="nucleotide sequence ID" value="NZ_CP063849.1"/>
</dbReference>
<dbReference type="SUPFAM" id="SSF53649">
    <property type="entry name" value="Alkaline phosphatase-like"/>
    <property type="match status" value="1"/>
</dbReference>
<dbReference type="AlphaFoldDB" id="A0A7S7NPI5"/>
<dbReference type="InterPro" id="IPR010869">
    <property type="entry name" value="DUF1501"/>
</dbReference>
<dbReference type="Proteomes" id="UP000593892">
    <property type="component" value="Chromosome"/>
</dbReference>
<evidence type="ECO:0000313" key="1">
    <source>
        <dbReference type="EMBL" id="QOY87401.1"/>
    </source>
</evidence>
<dbReference type="KEGG" id="pfer:IRI77_32340"/>
<dbReference type="InterPro" id="IPR017850">
    <property type="entry name" value="Alkaline_phosphatase_core_sf"/>
</dbReference>
<evidence type="ECO:0000313" key="2">
    <source>
        <dbReference type="Proteomes" id="UP000593892"/>
    </source>
</evidence>
<dbReference type="Gene3D" id="3.40.720.10">
    <property type="entry name" value="Alkaline Phosphatase, subunit A"/>
    <property type="match status" value="1"/>
</dbReference>
<reference evidence="1 2" key="1">
    <citation type="submission" date="2020-10" db="EMBL/GenBank/DDBJ databases">
        <title>Complete genome sequence of Paludibaculum fermentans P105T, a facultatively anaerobic acidobacterium capable of dissimilatory Fe(III) reduction.</title>
        <authorList>
            <person name="Dedysh S.N."/>
            <person name="Beletsky A.V."/>
            <person name="Kulichevskaya I.S."/>
            <person name="Mardanov A.V."/>
            <person name="Ravin N.V."/>
        </authorList>
    </citation>
    <scope>NUCLEOTIDE SEQUENCE [LARGE SCALE GENOMIC DNA]</scope>
    <source>
        <strain evidence="1 2">P105</strain>
    </source>
</reference>
<proteinExistence type="predicted"/>
<protein>
    <submittedName>
        <fullName evidence="1">DUF1501 domain-containing protein</fullName>
    </submittedName>
</protein>
<dbReference type="PANTHER" id="PTHR43737">
    <property type="entry name" value="BLL7424 PROTEIN"/>
    <property type="match status" value="1"/>
</dbReference>
<dbReference type="EMBL" id="CP063849">
    <property type="protein sequence ID" value="QOY87401.1"/>
    <property type="molecule type" value="Genomic_DNA"/>
</dbReference>